<evidence type="ECO:0000256" key="1">
    <source>
        <dbReference type="SAM" id="MobiDB-lite"/>
    </source>
</evidence>
<reference evidence="2 3" key="1">
    <citation type="submission" date="2020-10" db="EMBL/GenBank/DDBJ databases">
        <authorList>
            <person name="Klimov P.B."/>
            <person name="Dyachkov S.M."/>
            <person name="Chetverikov P.E."/>
        </authorList>
    </citation>
    <scope>NUCLEOTIDE SEQUENCE [LARGE SCALE GENOMIC DNA]</scope>
    <source>
        <strain evidence="2">BMOC 18-1129-001#AD2665</strain>
        <tissue evidence="2">Entire mites</tissue>
    </source>
</reference>
<feature type="compositionally biased region" description="Polar residues" evidence="1">
    <location>
        <begin position="25"/>
        <end position="43"/>
    </location>
</feature>
<sequence length="121" mass="13842">MKHDLRLICASEHRNNSHYQRCDSQHNNVHPTRQQRPSPQKMSSLLSSWHEPRLCLTTIMLMMSLLSFGLVCLDAIRLQPEGRDKYYWSGEQFVITCQNNNNIKNVLIGAPLALALVLALA</sequence>
<organism evidence="2 3">
    <name type="scientific">Fragariocoptes setiger</name>
    <dbReference type="NCBI Taxonomy" id="1670756"/>
    <lineage>
        <taxon>Eukaryota</taxon>
        <taxon>Metazoa</taxon>
        <taxon>Ecdysozoa</taxon>
        <taxon>Arthropoda</taxon>
        <taxon>Chelicerata</taxon>
        <taxon>Arachnida</taxon>
        <taxon>Acari</taxon>
        <taxon>Acariformes</taxon>
        <taxon>Trombidiformes</taxon>
        <taxon>Prostigmata</taxon>
        <taxon>Eupodina</taxon>
        <taxon>Eriophyoidea</taxon>
        <taxon>Phytoptidae</taxon>
        <taxon>Fragariocoptes</taxon>
    </lineage>
</organism>
<name>A0ABQ7SCJ8_9ACAR</name>
<dbReference type="Proteomes" id="UP000825002">
    <property type="component" value="Unassembled WGS sequence"/>
</dbReference>
<accession>A0ABQ7SCJ8</accession>
<keyword evidence="3" id="KW-1185">Reference proteome</keyword>
<protein>
    <submittedName>
        <fullName evidence="2">Uncharacterized protein</fullName>
    </submittedName>
</protein>
<evidence type="ECO:0000313" key="2">
    <source>
        <dbReference type="EMBL" id="KAG9511092.1"/>
    </source>
</evidence>
<proteinExistence type="predicted"/>
<dbReference type="EMBL" id="JAIFTH010000033">
    <property type="protein sequence ID" value="KAG9511092.1"/>
    <property type="molecule type" value="Genomic_DNA"/>
</dbReference>
<feature type="region of interest" description="Disordered" evidence="1">
    <location>
        <begin position="19"/>
        <end position="43"/>
    </location>
</feature>
<evidence type="ECO:0000313" key="3">
    <source>
        <dbReference type="Proteomes" id="UP000825002"/>
    </source>
</evidence>
<comment type="caution">
    <text evidence="2">The sequence shown here is derived from an EMBL/GenBank/DDBJ whole genome shotgun (WGS) entry which is preliminary data.</text>
</comment>
<gene>
    <name evidence="2" type="ORF">GZH46_00352</name>
</gene>